<reference evidence="1" key="1">
    <citation type="journal article" date="2014" name="Int. J. Syst. Evol. Microbiol.">
        <title>Complete genome of a new Firmicutes species belonging to the dominant human colonic microbiota ('Ruminococcus bicirculans') reveals two chromosomes and a selective capacity to utilize plant glucans.</title>
        <authorList>
            <consortium name="NISC Comparative Sequencing Program"/>
            <person name="Wegmann U."/>
            <person name="Louis P."/>
            <person name="Goesmann A."/>
            <person name="Henrissat B."/>
            <person name="Duncan S.H."/>
            <person name="Flint H.J."/>
        </authorList>
    </citation>
    <scope>NUCLEOTIDE SEQUENCE</scope>
    <source>
        <strain evidence="1">NBRC 108216</strain>
    </source>
</reference>
<evidence type="ECO:0000313" key="1">
    <source>
        <dbReference type="EMBL" id="GLQ20370.1"/>
    </source>
</evidence>
<comment type="caution">
    <text evidence="1">The sequence shown here is derived from an EMBL/GenBank/DDBJ whole genome shotgun (WGS) entry which is preliminary data.</text>
</comment>
<name>A0ABQ5UYI3_9PROT</name>
<reference evidence="1" key="2">
    <citation type="submission" date="2023-01" db="EMBL/GenBank/DDBJ databases">
        <title>Draft genome sequence of Algimonas porphyrae strain NBRC 108216.</title>
        <authorList>
            <person name="Sun Q."/>
            <person name="Mori K."/>
        </authorList>
    </citation>
    <scope>NUCLEOTIDE SEQUENCE</scope>
    <source>
        <strain evidence="1">NBRC 108216</strain>
    </source>
</reference>
<keyword evidence="2" id="KW-1185">Reference proteome</keyword>
<protein>
    <submittedName>
        <fullName evidence="1">Uncharacterized protein</fullName>
    </submittedName>
</protein>
<evidence type="ECO:0000313" key="2">
    <source>
        <dbReference type="Proteomes" id="UP001161390"/>
    </source>
</evidence>
<gene>
    <name evidence="1" type="ORF">GCM10007854_13250</name>
</gene>
<organism evidence="1 2">
    <name type="scientific">Algimonas porphyrae</name>
    <dbReference type="NCBI Taxonomy" id="1128113"/>
    <lineage>
        <taxon>Bacteria</taxon>
        <taxon>Pseudomonadati</taxon>
        <taxon>Pseudomonadota</taxon>
        <taxon>Alphaproteobacteria</taxon>
        <taxon>Maricaulales</taxon>
        <taxon>Robiginitomaculaceae</taxon>
        <taxon>Algimonas</taxon>
    </lineage>
</organism>
<dbReference type="Proteomes" id="UP001161390">
    <property type="component" value="Unassembled WGS sequence"/>
</dbReference>
<dbReference type="EMBL" id="BSNJ01000002">
    <property type="protein sequence ID" value="GLQ20370.1"/>
    <property type="molecule type" value="Genomic_DNA"/>
</dbReference>
<sequence>MSAVERIRDDHPYGPLFRAWAPVREARKRRNAACRDYHDAVMRNDDKAKGQSYRCNIRATADLIRAEAAWRAVMRRGAS</sequence>
<proteinExistence type="predicted"/>
<accession>A0ABQ5UYI3</accession>